<sequence length="101" mass="11044">MSVHDSLREAIQKKVVVGFTFDEKNYVGSPHALGETDGVAHVLIYRGEDAHEKGVAPTGQWSCLPLTDISDLRLLPSEPFHVGHPDAHALKGLHKVEIRVA</sequence>
<evidence type="ECO:0000313" key="1">
    <source>
        <dbReference type="EMBL" id="POF61997.1"/>
    </source>
</evidence>
<organism evidence="1 2">
    <name type="scientific">Novacetimonas maltaceti</name>
    <dbReference type="NCBI Taxonomy" id="1203393"/>
    <lineage>
        <taxon>Bacteria</taxon>
        <taxon>Pseudomonadati</taxon>
        <taxon>Pseudomonadota</taxon>
        <taxon>Alphaproteobacteria</taxon>
        <taxon>Acetobacterales</taxon>
        <taxon>Acetobacteraceae</taxon>
        <taxon>Novacetimonas</taxon>
    </lineage>
</organism>
<name>A0A2S3VZH2_9PROT</name>
<protein>
    <submittedName>
        <fullName evidence="1">Uncharacterized protein</fullName>
    </submittedName>
</protein>
<keyword evidence="2" id="KW-1185">Reference proteome</keyword>
<evidence type="ECO:0000313" key="2">
    <source>
        <dbReference type="Proteomes" id="UP000237344"/>
    </source>
</evidence>
<dbReference type="AlphaFoldDB" id="A0A2S3VZH2"/>
<proteinExistence type="predicted"/>
<accession>A0A2S3VZH2</accession>
<dbReference type="RefSeq" id="WP_110095938.1">
    <property type="nucleotide sequence ID" value="NZ_NKUE01000027.1"/>
</dbReference>
<dbReference type="EMBL" id="POTC01000037">
    <property type="protein sequence ID" value="POF61997.1"/>
    <property type="molecule type" value="Genomic_DNA"/>
</dbReference>
<reference evidence="1 2" key="1">
    <citation type="submission" date="2018-01" db="EMBL/GenBank/DDBJ databases">
        <title>Draft Genome Sequence of Komagataeibacter maltaceti LMG 1529, a Vinegar Producing Acetic Acid Bacterium Isolated from Malt Vinegar Brewery Acetifiers.</title>
        <authorList>
            <person name="Zhang Q."/>
            <person name="Hollensteiner J."/>
            <person name="Poehlein A."/>
            <person name="Daniel R."/>
        </authorList>
    </citation>
    <scope>NUCLEOTIDE SEQUENCE [LARGE SCALE GENOMIC DNA]</scope>
    <source>
        <strain evidence="1 2">LMG 1529</strain>
    </source>
</reference>
<gene>
    <name evidence="1" type="ORF">KMAL_23870</name>
</gene>
<comment type="caution">
    <text evidence="1">The sequence shown here is derived from an EMBL/GenBank/DDBJ whole genome shotgun (WGS) entry which is preliminary data.</text>
</comment>
<dbReference type="Proteomes" id="UP000237344">
    <property type="component" value="Unassembled WGS sequence"/>
</dbReference>
<dbReference type="OrthoDB" id="7268773at2"/>